<feature type="domain" description="Reverse transcriptase RNase H-like" evidence="8">
    <location>
        <begin position="13"/>
        <end position="115"/>
    </location>
</feature>
<dbReference type="Gene3D" id="3.30.420.10">
    <property type="entry name" value="Ribonuclease H-like superfamily/Ribonuclease H"/>
    <property type="match status" value="1"/>
</dbReference>
<dbReference type="EMBL" id="OIVN01001216">
    <property type="protein sequence ID" value="SPC91299.1"/>
    <property type="molecule type" value="Genomic_DNA"/>
</dbReference>
<keyword evidence="5" id="KW-0378">Hydrolase</keyword>
<evidence type="ECO:0000256" key="3">
    <source>
        <dbReference type="ARBA" id="ARBA00022722"/>
    </source>
</evidence>
<dbReference type="PANTHER" id="PTHR48475">
    <property type="entry name" value="RIBONUCLEASE H"/>
    <property type="match status" value="1"/>
</dbReference>
<evidence type="ECO:0000256" key="4">
    <source>
        <dbReference type="ARBA" id="ARBA00022759"/>
    </source>
</evidence>
<evidence type="ECO:0000259" key="7">
    <source>
        <dbReference type="Pfam" id="PF13456"/>
    </source>
</evidence>
<name>A0A2N9FWB8_FAGSY</name>
<keyword evidence="6" id="KW-0695">RNA-directed DNA polymerase</keyword>
<feature type="domain" description="RNase H type-1" evidence="7">
    <location>
        <begin position="146"/>
        <end position="249"/>
    </location>
</feature>
<accession>A0A2N9FWB8</accession>
<sequence>MSKLPTVCAPIMGKPLKLYLASNNQVIGALIAQDDEQGQEQPMYYVSRALKEMETRYSRAEQVCLALVYAAQRLRHYFLTHQVHLMTKSHPIRTLLQRAVLSGRLARWLLQLSKYEITPITPTAIKSQAIAEMMVQFPGEYGFWVGIVLSREGHEAVAMSFKLGFPCSNNAVEYEAYLTGLAIAYEMGIKCLKAIGDSNLVVSKANGDFSLKEQTLASYRTLAQKLEEKFDTLTIEYAHRSEKRYADALIALGSQMAFEGASTDVTIVKRDTPITKTMEQKLAEPPISENDWRNPIKEALVNGYRATGSIIARNVPAESASRTRSDATAADSNNKSLKVLKDYTFMADQLYIRLPGEF</sequence>
<dbReference type="SUPFAM" id="SSF53098">
    <property type="entry name" value="Ribonuclease H-like"/>
    <property type="match status" value="1"/>
</dbReference>
<organism evidence="9">
    <name type="scientific">Fagus sylvatica</name>
    <name type="common">Beechnut</name>
    <dbReference type="NCBI Taxonomy" id="28930"/>
    <lineage>
        <taxon>Eukaryota</taxon>
        <taxon>Viridiplantae</taxon>
        <taxon>Streptophyta</taxon>
        <taxon>Embryophyta</taxon>
        <taxon>Tracheophyta</taxon>
        <taxon>Spermatophyta</taxon>
        <taxon>Magnoliopsida</taxon>
        <taxon>eudicotyledons</taxon>
        <taxon>Gunneridae</taxon>
        <taxon>Pentapetalae</taxon>
        <taxon>rosids</taxon>
        <taxon>fabids</taxon>
        <taxon>Fagales</taxon>
        <taxon>Fagaceae</taxon>
        <taxon>Fagus</taxon>
    </lineage>
</organism>
<gene>
    <name evidence="9" type="ORF">FSB_LOCUS19181</name>
</gene>
<dbReference type="Pfam" id="PF13456">
    <property type="entry name" value="RVT_3"/>
    <property type="match status" value="1"/>
</dbReference>
<dbReference type="Pfam" id="PF17917">
    <property type="entry name" value="RT_RNaseH"/>
    <property type="match status" value="1"/>
</dbReference>
<keyword evidence="2" id="KW-0548">Nucleotidyltransferase</keyword>
<evidence type="ECO:0008006" key="10">
    <source>
        <dbReference type="Google" id="ProtNLM"/>
    </source>
</evidence>
<dbReference type="AlphaFoldDB" id="A0A2N9FWB8"/>
<dbReference type="InterPro" id="IPR043502">
    <property type="entry name" value="DNA/RNA_pol_sf"/>
</dbReference>
<dbReference type="InterPro" id="IPR041373">
    <property type="entry name" value="RT_RNaseH"/>
</dbReference>
<dbReference type="InterPro" id="IPR002156">
    <property type="entry name" value="RNaseH_domain"/>
</dbReference>
<dbReference type="GO" id="GO:0003964">
    <property type="term" value="F:RNA-directed DNA polymerase activity"/>
    <property type="evidence" value="ECO:0007669"/>
    <property type="project" value="UniProtKB-KW"/>
</dbReference>
<proteinExistence type="predicted"/>
<evidence type="ECO:0000259" key="8">
    <source>
        <dbReference type="Pfam" id="PF17917"/>
    </source>
</evidence>
<keyword evidence="3" id="KW-0540">Nuclease</keyword>
<evidence type="ECO:0000256" key="5">
    <source>
        <dbReference type="ARBA" id="ARBA00022801"/>
    </source>
</evidence>
<dbReference type="InterPro" id="IPR012337">
    <property type="entry name" value="RNaseH-like_sf"/>
</dbReference>
<dbReference type="GO" id="GO:0003676">
    <property type="term" value="F:nucleic acid binding"/>
    <property type="evidence" value="ECO:0007669"/>
    <property type="project" value="InterPro"/>
</dbReference>
<evidence type="ECO:0000256" key="2">
    <source>
        <dbReference type="ARBA" id="ARBA00022695"/>
    </source>
</evidence>
<dbReference type="Gene3D" id="3.10.20.370">
    <property type="match status" value="1"/>
</dbReference>
<protein>
    <recommendedName>
        <fullName evidence="10">RNase H type-1 domain-containing protein</fullName>
    </recommendedName>
</protein>
<keyword evidence="1" id="KW-0808">Transferase</keyword>
<dbReference type="InterPro" id="IPR036397">
    <property type="entry name" value="RNaseH_sf"/>
</dbReference>
<reference evidence="9" key="1">
    <citation type="submission" date="2018-02" db="EMBL/GenBank/DDBJ databases">
        <authorList>
            <person name="Cohen D.B."/>
            <person name="Kent A.D."/>
        </authorList>
    </citation>
    <scope>NUCLEOTIDE SEQUENCE</scope>
</reference>
<dbReference type="GO" id="GO:0004523">
    <property type="term" value="F:RNA-DNA hybrid ribonuclease activity"/>
    <property type="evidence" value="ECO:0007669"/>
    <property type="project" value="InterPro"/>
</dbReference>
<evidence type="ECO:0000313" key="9">
    <source>
        <dbReference type="EMBL" id="SPC91299.1"/>
    </source>
</evidence>
<dbReference type="SUPFAM" id="SSF56672">
    <property type="entry name" value="DNA/RNA polymerases"/>
    <property type="match status" value="1"/>
</dbReference>
<evidence type="ECO:0000256" key="6">
    <source>
        <dbReference type="ARBA" id="ARBA00022918"/>
    </source>
</evidence>
<keyword evidence="4" id="KW-0255">Endonuclease</keyword>
<evidence type="ECO:0000256" key="1">
    <source>
        <dbReference type="ARBA" id="ARBA00022679"/>
    </source>
</evidence>
<dbReference type="PANTHER" id="PTHR48475:SF1">
    <property type="entry name" value="RNASE H TYPE-1 DOMAIN-CONTAINING PROTEIN"/>
    <property type="match status" value="1"/>
</dbReference>